<sequence length="481" mass="54710">MIAYGLEDILPSLARQVSSVAHYYQLIPEKHIPFTFSRSNAPLKAPRRPFIAAILAVLIQLNLLRSNGVYVSLSAFDRWFMSAVNVEYYPIARFSLHAKVYIAGCIAERDKISEYGQGIVRDVFQGLDITNSLKERTVWMIGKSLCPDALHIYRHGEVFVEALRNSFNDTKSSFIISMQTPIWYIWRETFSTLDSFISTPAGDRSVADKGVLFSGVKYSIDIIIFLTENLCRLNDGHEPECIHLEPIIYAGTAGEFAAVCLFCGIKKAVREHFSETITCRQYIVESTEAMSKLFSQIFSHFTCLVPNKRHYLFLDTCETLLKILHNTGQHVTKVADECRSGQRCPRIFEEDVFISCVTKTERRTALSVEGPLTFSNCNSESLEATNKLDALRYCFDRQYGETEEVNEILAVDNSNPLLYLKCISIEDIYPLSNESSYFRWCNIYLPPETGEENDFIEQFIRRDSDYSTKLAVDIAVASAII</sequence>
<evidence type="ECO:0000313" key="1">
    <source>
        <dbReference type="EMBL" id="CCC95398.1"/>
    </source>
</evidence>
<dbReference type="AlphaFoldDB" id="G0V177"/>
<gene>
    <name evidence="1" type="ORF">TCIL3000_11_8520</name>
</gene>
<proteinExistence type="predicted"/>
<accession>G0V177</accession>
<protein>
    <submittedName>
        <fullName evidence="1">Uncharacterized protein TCIL3000_11_8520</fullName>
    </submittedName>
</protein>
<reference evidence="1" key="1">
    <citation type="journal article" date="2012" name="Proc. Natl. Acad. Sci. U.S.A.">
        <title>Antigenic diversity is generated by distinct evolutionary mechanisms in African trypanosome species.</title>
        <authorList>
            <person name="Jackson A.P."/>
            <person name="Berry A."/>
            <person name="Aslett M."/>
            <person name="Allison H.C."/>
            <person name="Burton P."/>
            <person name="Vavrova-Anderson J."/>
            <person name="Brown R."/>
            <person name="Browne H."/>
            <person name="Corton N."/>
            <person name="Hauser H."/>
            <person name="Gamble J."/>
            <person name="Gilderthorp R."/>
            <person name="Marcello L."/>
            <person name="McQuillan J."/>
            <person name="Otto T.D."/>
            <person name="Quail M.A."/>
            <person name="Sanders M.J."/>
            <person name="van Tonder A."/>
            <person name="Ginger M.L."/>
            <person name="Field M.C."/>
            <person name="Barry J.D."/>
            <person name="Hertz-Fowler C."/>
            <person name="Berriman M."/>
        </authorList>
    </citation>
    <scope>NUCLEOTIDE SEQUENCE</scope>
    <source>
        <strain evidence="1">IL3000</strain>
    </source>
</reference>
<organism evidence="1">
    <name type="scientific">Trypanosoma congolense (strain IL3000)</name>
    <dbReference type="NCBI Taxonomy" id="1068625"/>
    <lineage>
        <taxon>Eukaryota</taxon>
        <taxon>Discoba</taxon>
        <taxon>Euglenozoa</taxon>
        <taxon>Kinetoplastea</taxon>
        <taxon>Metakinetoplastina</taxon>
        <taxon>Trypanosomatida</taxon>
        <taxon>Trypanosomatidae</taxon>
        <taxon>Trypanosoma</taxon>
        <taxon>Nannomonas</taxon>
    </lineage>
</organism>
<name>G0V177_TRYCI</name>
<dbReference type="VEuPathDB" id="TriTrypDB:TcIL3000.11.8520"/>
<dbReference type="EMBL" id="HE575324">
    <property type="protein sequence ID" value="CCC95398.1"/>
    <property type="molecule type" value="Genomic_DNA"/>
</dbReference>